<evidence type="ECO:0008006" key="3">
    <source>
        <dbReference type="Google" id="ProtNLM"/>
    </source>
</evidence>
<dbReference type="Proteomes" id="UP000325577">
    <property type="component" value="Linkage Group LG6"/>
</dbReference>
<dbReference type="Gene3D" id="3.80.10.10">
    <property type="entry name" value="Ribonuclease Inhibitor"/>
    <property type="match status" value="1"/>
</dbReference>
<dbReference type="SUPFAM" id="SSF81383">
    <property type="entry name" value="F-box domain"/>
    <property type="match status" value="1"/>
</dbReference>
<dbReference type="EMBL" id="CM018049">
    <property type="protein sequence ID" value="KAA8519405.1"/>
    <property type="molecule type" value="Genomic_DNA"/>
</dbReference>
<dbReference type="OrthoDB" id="1929062at2759"/>
<protein>
    <recommendedName>
        <fullName evidence="3">F-box domain-containing protein</fullName>
    </recommendedName>
</protein>
<dbReference type="AlphaFoldDB" id="A0A5J4ZLD4"/>
<evidence type="ECO:0000313" key="1">
    <source>
        <dbReference type="EMBL" id="KAA8519405.1"/>
    </source>
</evidence>
<reference evidence="1 2" key="1">
    <citation type="submission" date="2019-09" db="EMBL/GenBank/DDBJ databases">
        <title>A chromosome-level genome assembly of the Chinese tupelo Nyssa sinensis.</title>
        <authorList>
            <person name="Yang X."/>
            <person name="Kang M."/>
            <person name="Yang Y."/>
            <person name="Xiong H."/>
            <person name="Wang M."/>
            <person name="Zhang Z."/>
            <person name="Wang Z."/>
            <person name="Wu H."/>
            <person name="Ma T."/>
            <person name="Liu J."/>
            <person name="Xi Z."/>
        </authorList>
    </citation>
    <scope>NUCLEOTIDE SEQUENCE [LARGE SCALE GENOMIC DNA]</scope>
    <source>
        <strain evidence="1">J267</strain>
        <tissue evidence="1">Leaf</tissue>
    </source>
</reference>
<gene>
    <name evidence="1" type="ORF">F0562_013661</name>
</gene>
<accession>A0A5J4ZLD4</accession>
<dbReference type="InterPro" id="IPR036047">
    <property type="entry name" value="F-box-like_dom_sf"/>
</dbReference>
<organism evidence="1 2">
    <name type="scientific">Nyssa sinensis</name>
    <dbReference type="NCBI Taxonomy" id="561372"/>
    <lineage>
        <taxon>Eukaryota</taxon>
        <taxon>Viridiplantae</taxon>
        <taxon>Streptophyta</taxon>
        <taxon>Embryophyta</taxon>
        <taxon>Tracheophyta</taxon>
        <taxon>Spermatophyta</taxon>
        <taxon>Magnoliopsida</taxon>
        <taxon>eudicotyledons</taxon>
        <taxon>Gunneridae</taxon>
        <taxon>Pentapetalae</taxon>
        <taxon>asterids</taxon>
        <taxon>Cornales</taxon>
        <taxon>Nyssaceae</taxon>
        <taxon>Nyssa</taxon>
    </lineage>
</organism>
<proteinExistence type="predicted"/>
<name>A0A5J4ZLD4_9ASTE</name>
<dbReference type="SUPFAM" id="SSF52047">
    <property type="entry name" value="RNI-like"/>
    <property type="match status" value="1"/>
</dbReference>
<sequence length="318" mass="36457">MEERKWEELDMDCLVNVLGRLDMESLILDIPFVCKSWHKASLSPLCWQHLDFSEILAPCTTRLKDKHFHVSHVWRKVNPTSNFEDEDLFVTTLIKSVITRNNKSTVSLVFPLCYPKEALIYAAEECSTLKHLVLPTDVLLFDEKFPLVSFIRKWRNLEVLGLESVTCLEEILTQVSLHCNNFVGLDVTTTAGFGKDKAYTWFDVGRVPIGKHQASAIVTLLPNIKRLILRHAILERENLVVILQGCKQLEYFDARHCLGFEADDDEILKLASHIKTFMFEGSSVKEKDSEFSGPAVCTFFDGDDYEYNFFGDDDLFCS</sequence>
<evidence type="ECO:0000313" key="2">
    <source>
        <dbReference type="Proteomes" id="UP000325577"/>
    </source>
</evidence>
<dbReference type="PANTHER" id="PTHR38926">
    <property type="entry name" value="F-BOX DOMAIN CONTAINING PROTEIN, EXPRESSED"/>
    <property type="match status" value="1"/>
</dbReference>
<dbReference type="InterPro" id="IPR032675">
    <property type="entry name" value="LRR_dom_sf"/>
</dbReference>
<dbReference type="PANTHER" id="PTHR38926:SF5">
    <property type="entry name" value="F-BOX AND LEUCINE-RICH REPEAT PROTEIN 6"/>
    <property type="match status" value="1"/>
</dbReference>
<keyword evidence="2" id="KW-1185">Reference proteome</keyword>